<feature type="chain" id="PRO_5038889463" evidence="1">
    <location>
        <begin position="30"/>
        <end position="59"/>
    </location>
</feature>
<proteinExistence type="predicted"/>
<organism evidence="2 3">
    <name type="scientific">Candidatus Allocopromorpha excrementigallinarum</name>
    <dbReference type="NCBI Taxonomy" id="2840742"/>
    <lineage>
        <taxon>Bacteria</taxon>
        <taxon>Bacillati</taxon>
        <taxon>Bacillota</taxon>
        <taxon>Clostridia</taxon>
        <taxon>Eubacteriales</taxon>
        <taxon>Eubacteriaceae</taxon>
        <taxon>Eubacteriaceae incertae sedis</taxon>
        <taxon>Candidatus Allocopromorpha</taxon>
    </lineage>
</organism>
<accession>A0A9D1I1Q6</accession>
<gene>
    <name evidence="2" type="ORF">IAC50_08810</name>
</gene>
<feature type="signal peptide" evidence="1">
    <location>
        <begin position="1"/>
        <end position="29"/>
    </location>
</feature>
<dbReference type="Proteomes" id="UP000824090">
    <property type="component" value="Unassembled WGS sequence"/>
</dbReference>
<keyword evidence="1" id="KW-0732">Signal</keyword>
<evidence type="ECO:0000313" key="2">
    <source>
        <dbReference type="EMBL" id="HIU26576.1"/>
    </source>
</evidence>
<sequence length="59" mass="6442">MGRILKKRSVMILLALMLIMGLAPMTASAAPAERVTVGGVTMDSDNQYAVLLQPMEIWH</sequence>
<dbReference type="AlphaFoldDB" id="A0A9D1I1Q6"/>
<reference evidence="2" key="2">
    <citation type="journal article" date="2021" name="PeerJ">
        <title>Extensive microbial diversity within the chicken gut microbiome revealed by metagenomics and culture.</title>
        <authorList>
            <person name="Gilroy R."/>
            <person name="Ravi A."/>
            <person name="Getino M."/>
            <person name="Pursley I."/>
            <person name="Horton D.L."/>
            <person name="Alikhan N.F."/>
            <person name="Baker D."/>
            <person name="Gharbi K."/>
            <person name="Hall N."/>
            <person name="Watson M."/>
            <person name="Adriaenssens E.M."/>
            <person name="Foster-Nyarko E."/>
            <person name="Jarju S."/>
            <person name="Secka A."/>
            <person name="Antonio M."/>
            <person name="Oren A."/>
            <person name="Chaudhuri R.R."/>
            <person name="La Ragione R."/>
            <person name="Hildebrand F."/>
            <person name="Pallen M.J."/>
        </authorList>
    </citation>
    <scope>NUCLEOTIDE SEQUENCE</scope>
    <source>
        <strain evidence="2">ChiHcec3-6078</strain>
    </source>
</reference>
<comment type="caution">
    <text evidence="2">The sequence shown here is derived from an EMBL/GenBank/DDBJ whole genome shotgun (WGS) entry which is preliminary data.</text>
</comment>
<evidence type="ECO:0000313" key="3">
    <source>
        <dbReference type="Proteomes" id="UP000824090"/>
    </source>
</evidence>
<protein>
    <submittedName>
        <fullName evidence="2">Uncharacterized protein</fullName>
    </submittedName>
</protein>
<evidence type="ECO:0000256" key="1">
    <source>
        <dbReference type="SAM" id="SignalP"/>
    </source>
</evidence>
<name>A0A9D1I1Q6_9FIRM</name>
<dbReference type="EMBL" id="DVMP01000157">
    <property type="protein sequence ID" value="HIU26576.1"/>
    <property type="molecule type" value="Genomic_DNA"/>
</dbReference>
<reference evidence="2" key="1">
    <citation type="submission" date="2020-10" db="EMBL/GenBank/DDBJ databases">
        <authorList>
            <person name="Gilroy R."/>
        </authorList>
    </citation>
    <scope>NUCLEOTIDE SEQUENCE</scope>
    <source>
        <strain evidence="2">ChiHcec3-6078</strain>
    </source>
</reference>